<dbReference type="NCBIfam" id="TIGR02122">
    <property type="entry name" value="TRAP_TAXI"/>
    <property type="match status" value="1"/>
</dbReference>
<sequence length="401" mass="44474">MKHRILLVFLALVLVVSLVTFAACKAEEEPPVVEEWQWPEKLAIVCGTGGSLAGNTGYTSELAKATGMTIRVVPEVNSMLKFKWVNQGRFFCVSDGSTVAAGTLEATEGFAVRDGGPFQLRLIWSYSISDLGFIVRGDSDIKTIYDIKPGTKIAELVAVPGMWKQVEALLAWIEVDEDDIIKVPGSSYGATLRAISGGQADVAFCFPPSPDVMEAATAPHGIRWLPLPYKEDPEGAKRFIEIRPTLGFGVMSQSPEATGVPSIVGMTPIQTRADADPELVYHFAKWMDENHDLYKDNYPDLKNATRDTLMALVETYFLPAHDGLIKYLKELGLWTEAHDARQVQNIAKITRYVDAYQEAIDMADEQGITVDPANEEWLELWENHKKRLGLTVFKMFVGLEE</sequence>
<gene>
    <name evidence="1" type="ORF">S06H3_12090</name>
</gene>
<evidence type="ECO:0000313" key="1">
    <source>
        <dbReference type="EMBL" id="GAI05460.1"/>
    </source>
</evidence>
<accession>X1LSW0</accession>
<name>X1LSW0_9ZZZZ</name>
<dbReference type="SUPFAM" id="SSF53850">
    <property type="entry name" value="Periplasmic binding protein-like II"/>
    <property type="match status" value="1"/>
</dbReference>
<comment type="caution">
    <text evidence="1">The sequence shown here is derived from an EMBL/GenBank/DDBJ whole genome shotgun (WGS) entry which is preliminary data.</text>
</comment>
<protein>
    <recommendedName>
        <fullName evidence="2">SsuA/THI5-like domain-containing protein</fullName>
    </recommendedName>
</protein>
<organism evidence="1">
    <name type="scientific">marine sediment metagenome</name>
    <dbReference type="NCBI Taxonomy" id="412755"/>
    <lineage>
        <taxon>unclassified sequences</taxon>
        <taxon>metagenomes</taxon>
        <taxon>ecological metagenomes</taxon>
    </lineage>
</organism>
<dbReference type="EMBL" id="BARV01005938">
    <property type="protein sequence ID" value="GAI05460.1"/>
    <property type="molecule type" value="Genomic_DNA"/>
</dbReference>
<proteinExistence type="predicted"/>
<dbReference type="Pfam" id="PF16868">
    <property type="entry name" value="NMT1_3"/>
    <property type="match status" value="1"/>
</dbReference>
<dbReference type="Gene3D" id="3.40.190.10">
    <property type="entry name" value="Periplasmic binding protein-like II"/>
    <property type="match status" value="2"/>
</dbReference>
<dbReference type="AlphaFoldDB" id="X1LSW0"/>
<reference evidence="1" key="1">
    <citation type="journal article" date="2014" name="Front. Microbiol.">
        <title>High frequency of phylogenetically diverse reductive dehalogenase-homologous genes in deep subseafloor sedimentary metagenomes.</title>
        <authorList>
            <person name="Kawai M."/>
            <person name="Futagami T."/>
            <person name="Toyoda A."/>
            <person name="Takaki Y."/>
            <person name="Nishi S."/>
            <person name="Hori S."/>
            <person name="Arai W."/>
            <person name="Tsubouchi T."/>
            <person name="Morono Y."/>
            <person name="Uchiyama I."/>
            <person name="Ito T."/>
            <person name="Fujiyama A."/>
            <person name="Inagaki F."/>
            <person name="Takami H."/>
        </authorList>
    </citation>
    <scope>NUCLEOTIDE SEQUENCE</scope>
    <source>
        <strain evidence="1">Expedition CK06-06</strain>
    </source>
</reference>
<dbReference type="PROSITE" id="PS51257">
    <property type="entry name" value="PROKAR_LIPOPROTEIN"/>
    <property type="match status" value="1"/>
</dbReference>
<dbReference type="InterPro" id="IPR011852">
    <property type="entry name" value="TRAP_TAXI"/>
</dbReference>
<evidence type="ECO:0008006" key="2">
    <source>
        <dbReference type="Google" id="ProtNLM"/>
    </source>
</evidence>